<reference evidence="3" key="1">
    <citation type="submission" date="2015-02" db="EMBL/GenBank/DDBJ databases">
        <title>Genome sequencing for Strongylocentrotus purpuratus.</title>
        <authorList>
            <person name="Murali S."/>
            <person name="Liu Y."/>
            <person name="Vee V."/>
            <person name="English A."/>
            <person name="Wang M."/>
            <person name="Skinner E."/>
            <person name="Han Y."/>
            <person name="Muzny D.M."/>
            <person name="Worley K.C."/>
            <person name="Gibbs R.A."/>
        </authorList>
    </citation>
    <scope>NUCLEOTIDE SEQUENCE</scope>
</reference>
<dbReference type="RefSeq" id="XP_030840729.1">
    <property type="nucleotide sequence ID" value="XM_030984869.1"/>
</dbReference>
<accession>A0A7M7NRX7</accession>
<feature type="transmembrane region" description="Helical" evidence="1">
    <location>
        <begin position="60"/>
        <end position="78"/>
    </location>
</feature>
<organism evidence="2 3">
    <name type="scientific">Strongylocentrotus purpuratus</name>
    <name type="common">Purple sea urchin</name>
    <dbReference type="NCBI Taxonomy" id="7668"/>
    <lineage>
        <taxon>Eukaryota</taxon>
        <taxon>Metazoa</taxon>
        <taxon>Echinodermata</taxon>
        <taxon>Eleutherozoa</taxon>
        <taxon>Echinozoa</taxon>
        <taxon>Echinoidea</taxon>
        <taxon>Euechinoidea</taxon>
        <taxon>Echinacea</taxon>
        <taxon>Camarodonta</taxon>
        <taxon>Echinidea</taxon>
        <taxon>Strongylocentrotidae</taxon>
        <taxon>Strongylocentrotus</taxon>
    </lineage>
</organism>
<keyword evidence="1" id="KW-0472">Membrane</keyword>
<name>A0A7M7NRX7_STRPU</name>
<dbReference type="PANTHER" id="PTHR33802:SF1">
    <property type="entry name" value="XK-RELATED PROTEIN"/>
    <property type="match status" value="1"/>
</dbReference>
<feature type="transmembrane region" description="Helical" evidence="1">
    <location>
        <begin position="204"/>
        <end position="227"/>
    </location>
</feature>
<feature type="transmembrane region" description="Helical" evidence="1">
    <location>
        <begin position="234"/>
        <end position="252"/>
    </location>
</feature>
<evidence type="ECO:0000313" key="2">
    <source>
        <dbReference type="EnsemblMetazoa" id="XP_030840729"/>
    </source>
</evidence>
<protein>
    <submittedName>
        <fullName evidence="2">Uncharacterized protein</fullName>
    </submittedName>
</protein>
<keyword evidence="3" id="KW-1185">Reference proteome</keyword>
<sequence>MESVVMATFCTLVIYLFLQFVNFQAAIGPDSPMSLGWFKSSVGNLSNKYPTPVTPAGYTFSIWGLIYLWNFAWIIYVLTTLCRTNSRGPVFLNPPATTVMFLNSFMLNNVANMLWLVLWDREYLTRSTLALCLIVLTLYVGLYISLTSVYQYLADFKDYAESDLWAYRVLVHNGLAIYAAWTTAASLVNLSVTLIYVARLPSDVATYVCLTTLAVILIVYFVFELFVFDVYTRYVFMVYPTFIWALAGIMVANGDDTNSPVFVYSAILVSISFIFFIVKTVLMIIRDPVYLFVKMTKVDSTTYKHMI</sequence>
<evidence type="ECO:0000313" key="3">
    <source>
        <dbReference type="Proteomes" id="UP000007110"/>
    </source>
</evidence>
<keyword evidence="1" id="KW-0812">Transmembrane</keyword>
<dbReference type="OrthoDB" id="5586934at2759"/>
<dbReference type="PANTHER" id="PTHR33802">
    <property type="entry name" value="SI:CH211-161H7.5-RELATED"/>
    <property type="match status" value="1"/>
</dbReference>
<feature type="transmembrane region" description="Helical" evidence="1">
    <location>
        <begin position="128"/>
        <end position="154"/>
    </location>
</feature>
<dbReference type="InParanoid" id="A0A7M7NRX7"/>
<feature type="transmembrane region" description="Helical" evidence="1">
    <location>
        <begin position="175"/>
        <end position="198"/>
    </location>
</feature>
<dbReference type="OMA" id="AGYTFSI"/>
<feature type="transmembrane region" description="Helical" evidence="1">
    <location>
        <begin position="264"/>
        <end position="285"/>
    </location>
</feature>
<dbReference type="KEGG" id="spu:588719"/>
<dbReference type="AlphaFoldDB" id="A0A7M7NRX7"/>
<dbReference type="Proteomes" id="UP000007110">
    <property type="component" value="Unassembled WGS sequence"/>
</dbReference>
<proteinExistence type="predicted"/>
<dbReference type="GeneID" id="588719"/>
<evidence type="ECO:0000256" key="1">
    <source>
        <dbReference type="SAM" id="Phobius"/>
    </source>
</evidence>
<keyword evidence="1" id="KW-1133">Transmembrane helix</keyword>
<dbReference type="EnsemblMetazoa" id="XM_030984869">
    <property type="protein sequence ID" value="XP_030840729"/>
    <property type="gene ID" value="LOC588719"/>
</dbReference>
<reference evidence="2" key="2">
    <citation type="submission" date="2021-01" db="UniProtKB">
        <authorList>
            <consortium name="EnsemblMetazoa"/>
        </authorList>
    </citation>
    <scope>IDENTIFICATION</scope>
</reference>